<dbReference type="Proteomes" id="UP001171945">
    <property type="component" value="Unassembled WGS sequence"/>
</dbReference>
<reference evidence="1" key="1">
    <citation type="submission" date="2023-06" db="EMBL/GenBank/DDBJ databases">
        <title>Uncultivated large filamentous bacteria from sulfidic sediments reveal new species and different genomic features in energy metabolism and defense.</title>
        <authorList>
            <person name="Fonseca A."/>
        </authorList>
    </citation>
    <scope>NUCLEOTIDE SEQUENCE</scope>
    <source>
        <strain evidence="1">HSG4</strain>
    </source>
</reference>
<comment type="caution">
    <text evidence="1">The sequence shown here is derived from an EMBL/GenBank/DDBJ whole genome shotgun (WGS) entry which is preliminary data.</text>
</comment>
<dbReference type="Gene3D" id="3.40.50.150">
    <property type="entry name" value="Vaccinia Virus protein VP39"/>
    <property type="match status" value="1"/>
</dbReference>
<organism evidence="1 2">
    <name type="scientific">Candidatus Marithioploca araucensis</name>
    <dbReference type="NCBI Taxonomy" id="70273"/>
    <lineage>
        <taxon>Bacteria</taxon>
        <taxon>Pseudomonadati</taxon>
        <taxon>Pseudomonadota</taxon>
        <taxon>Gammaproteobacteria</taxon>
        <taxon>Thiotrichales</taxon>
        <taxon>Thiotrichaceae</taxon>
        <taxon>Candidatus Marithioploca</taxon>
    </lineage>
</organism>
<protein>
    <submittedName>
        <fullName evidence="1">Uncharacterized protein</fullName>
    </submittedName>
</protein>
<dbReference type="SUPFAM" id="SSF53335">
    <property type="entry name" value="S-adenosyl-L-methionine-dependent methyltransferases"/>
    <property type="match status" value="1"/>
</dbReference>
<accession>A0ABT7VV86</accession>
<gene>
    <name evidence="1" type="ORF">QUF54_09105</name>
</gene>
<sequence>MMEIIDKVFCGDCVNVMAEMPDESIACCITDTPYNYEFIGQKWDDKEINRRLDRIKESNTLVKNIPYGSGLAGGVRNKRWYERNYQNIIDYTKWCE</sequence>
<keyword evidence="2" id="KW-1185">Reference proteome</keyword>
<proteinExistence type="predicted"/>
<evidence type="ECO:0000313" key="1">
    <source>
        <dbReference type="EMBL" id="MDM8563497.1"/>
    </source>
</evidence>
<evidence type="ECO:0000313" key="2">
    <source>
        <dbReference type="Proteomes" id="UP001171945"/>
    </source>
</evidence>
<dbReference type="EMBL" id="JAUCGM010000676">
    <property type="protein sequence ID" value="MDM8563497.1"/>
    <property type="molecule type" value="Genomic_DNA"/>
</dbReference>
<name>A0ABT7VV86_9GAMM</name>
<feature type="non-terminal residue" evidence="1">
    <location>
        <position position="96"/>
    </location>
</feature>
<dbReference type="InterPro" id="IPR029063">
    <property type="entry name" value="SAM-dependent_MTases_sf"/>
</dbReference>